<feature type="binding site" evidence="5">
    <location>
        <position position="124"/>
    </location>
    <ligand>
        <name>5-phospho-alpha-D-ribose 1-diphosphate</name>
        <dbReference type="ChEBI" id="CHEBI:58017"/>
    </ligand>
</feature>
<dbReference type="InterPro" id="IPR005940">
    <property type="entry name" value="Anthranilate_Pribosyl_Tfrase"/>
</dbReference>
<feature type="binding site" evidence="5">
    <location>
        <position position="170"/>
    </location>
    <ligand>
        <name>anthranilate</name>
        <dbReference type="ChEBI" id="CHEBI:16567"/>
        <label>2</label>
    </ligand>
</feature>
<dbReference type="SUPFAM" id="SSF47648">
    <property type="entry name" value="Nucleoside phosphorylase/phosphoribosyltransferase N-terminal domain"/>
    <property type="match status" value="1"/>
</dbReference>
<dbReference type="RefSeq" id="WP_207341153.1">
    <property type="nucleotide sequence ID" value="NZ_CP074405.1"/>
</dbReference>
<keyword evidence="4 5" id="KW-0057">Aromatic amino acid biosynthesis</keyword>
<dbReference type="Pfam" id="PF02885">
    <property type="entry name" value="Glycos_trans_3N"/>
    <property type="match status" value="1"/>
</dbReference>
<keyword evidence="5" id="KW-0028">Amino-acid biosynthesis</keyword>
<evidence type="ECO:0000256" key="3">
    <source>
        <dbReference type="ARBA" id="ARBA00022822"/>
    </source>
</evidence>
<feature type="binding site" evidence="5">
    <location>
        <begin position="94"/>
        <end position="97"/>
    </location>
    <ligand>
        <name>5-phospho-alpha-D-ribose 1-diphosphate</name>
        <dbReference type="ChEBI" id="CHEBI:58017"/>
    </ligand>
</feature>
<name>A0ABX8D0H8_9CELL</name>
<keyword evidence="1 5" id="KW-0328">Glycosyltransferase</keyword>
<dbReference type="Proteomes" id="UP000677804">
    <property type="component" value="Chromosome"/>
</dbReference>
<evidence type="ECO:0000259" key="7">
    <source>
        <dbReference type="Pfam" id="PF02885"/>
    </source>
</evidence>
<dbReference type="Pfam" id="PF00591">
    <property type="entry name" value="Glycos_transf_3"/>
    <property type="match status" value="1"/>
</dbReference>
<feature type="binding site" evidence="5">
    <location>
        <position position="115"/>
    </location>
    <ligand>
        <name>anthranilate</name>
        <dbReference type="ChEBI" id="CHEBI:16567"/>
        <label>1</label>
    </ligand>
</feature>
<dbReference type="HAMAP" id="MF_00211">
    <property type="entry name" value="TrpD"/>
    <property type="match status" value="1"/>
</dbReference>
<comment type="similarity">
    <text evidence="5">Belongs to the anthranilate phosphoribosyltransferase family.</text>
</comment>
<feature type="binding site" evidence="5">
    <location>
        <position position="92"/>
    </location>
    <ligand>
        <name>5-phospho-alpha-D-ribose 1-diphosphate</name>
        <dbReference type="ChEBI" id="CHEBI:58017"/>
    </ligand>
</feature>
<reference evidence="8 9" key="1">
    <citation type="submission" date="2021-05" db="EMBL/GenBank/DDBJ databases">
        <title>Novel species in genus Cellulomonas.</title>
        <authorList>
            <person name="Zhang G."/>
        </authorList>
    </citation>
    <scope>NUCLEOTIDE SEQUENCE [LARGE SCALE GENOMIC DNA]</scope>
    <source>
        <strain evidence="9">zg-ZUI222</strain>
    </source>
</reference>
<dbReference type="Gene3D" id="1.20.970.10">
    <property type="entry name" value="Transferase, Pyrimidine Nucleoside Phosphorylase, Chain C"/>
    <property type="match status" value="1"/>
</dbReference>
<evidence type="ECO:0000256" key="4">
    <source>
        <dbReference type="ARBA" id="ARBA00023141"/>
    </source>
</evidence>
<feature type="binding site" evidence="5">
    <location>
        <begin position="112"/>
        <end position="120"/>
    </location>
    <ligand>
        <name>5-phospho-alpha-D-ribose 1-diphosphate</name>
        <dbReference type="ChEBI" id="CHEBI:58017"/>
    </ligand>
</feature>
<feature type="binding site" evidence="5">
    <location>
        <position position="229"/>
    </location>
    <ligand>
        <name>Mg(2+)</name>
        <dbReference type="ChEBI" id="CHEBI:18420"/>
        <label>2</label>
    </ligand>
</feature>
<dbReference type="InterPro" id="IPR017459">
    <property type="entry name" value="Glycosyl_Trfase_fam3_N_dom"/>
</dbReference>
<evidence type="ECO:0000259" key="6">
    <source>
        <dbReference type="Pfam" id="PF00591"/>
    </source>
</evidence>
<feature type="binding site" evidence="5">
    <location>
        <position position="96"/>
    </location>
    <ligand>
        <name>Mg(2+)</name>
        <dbReference type="ChEBI" id="CHEBI:18420"/>
        <label>1</label>
    </ligand>
</feature>
<evidence type="ECO:0000256" key="2">
    <source>
        <dbReference type="ARBA" id="ARBA00022679"/>
    </source>
</evidence>
<comment type="pathway">
    <text evidence="5">Amino-acid biosynthesis; L-tryptophan biosynthesis; L-tryptophan from chorismate: step 2/5.</text>
</comment>
<feature type="binding site" evidence="5">
    <location>
        <position position="230"/>
    </location>
    <ligand>
        <name>Mg(2+)</name>
        <dbReference type="ChEBI" id="CHEBI:18420"/>
        <label>1</label>
    </ligand>
</feature>
<evidence type="ECO:0000313" key="9">
    <source>
        <dbReference type="Proteomes" id="UP000677804"/>
    </source>
</evidence>
<dbReference type="EMBL" id="CP074405">
    <property type="protein sequence ID" value="QVI60988.1"/>
    <property type="molecule type" value="Genomic_DNA"/>
</dbReference>
<dbReference type="NCBIfam" id="TIGR01245">
    <property type="entry name" value="trpD"/>
    <property type="match status" value="1"/>
</dbReference>
<comment type="cofactor">
    <cofactor evidence="5">
        <name>Mg(2+)</name>
        <dbReference type="ChEBI" id="CHEBI:18420"/>
    </cofactor>
    <text evidence="5">Binds 2 magnesium ions per monomer.</text>
</comment>
<keyword evidence="5" id="KW-0479">Metal-binding</keyword>
<dbReference type="InterPro" id="IPR036320">
    <property type="entry name" value="Glycosyl_Trfase_fam3_N_dom_sf"/>
</dbReference>
<gene>
    <name evidence="5 8" type="primary">trpD</name>
    <name evidence="8" type="ORF">KG103_10640</name>
</gene>
<dbReference type="EC" id="2.4.2.18" evidence="5"/>
<accession>A0ABX8D0H8</accession>
<comment type="caution">
    <text evidence="5">Lacks conserved residue(s) required for the propagation of feature annotation.</text>
</comment>
<dbReference type="SUPFAM" id="SSF52418">
    <property type="entry name" value="Nucleoside phosphorylase/phosphoribosyltransferase catalytic domain"/>
    <property type="match status" value="1"/>
</dbReference>
<keyword evidence="2 5" id="KW-0808">Transferase</keyword>
<dbReference type="InterPro" id="IPR000312">
    <property type="entry name" value="Glycosyl_Trfase_fam3"/>
</dbReference>
<proteinExistence type="inferred from homology"/>
<feature type="binding site" evidence="5">
    <location>
        <begin position="87"/>
        <end position="88"/>
    </location>
    <ligand>
        <name>5-phospho-alpha-D-ribose 1-diphosphate</name>
        <dbReference type="ChEBI" id="CHEBI:58017"/>
    </ligand>
</feature>
<dbReference type="PANTHER" id="PTHR43285:SF2">
    <property type="entry name" value="ANTHRANILATE PHOSPHORIBOSYLTRANSFERASE"/>
    <property type="match status" value="1"/>
</dbReference>
<evidence type="ECO:0000256" key="1">
    <source>
        <dbReference type="ARBA" id="ARBA00022676"/>
    </source>
</evidence>
<sequence length="349" mass="35698">MTVTTTWPDLLTTLVRGQDLDSGHAAWAMDRIMSGDASPSQVAGFLVALRAKGETVDELAGLADTMLAHAHRFEVPGRTVDVVGTGGDRLHTVNVSTMAALVVAGAGLTVVKHGNRAASSSTGSADVLEALGIRLDLPLARVGALASEVGITFCFAGAFHPAMRHAGVTRRDLGIATAFNFLGPLTNPAQPRSNAIGVADARMAGLIAGVLAARGRSALVFRGESDGLDEVAATGPTRFWEVRDGVVREELVDWAAVGVPPVTVEQLRGGAADRNAEVVRALLGGEHGPVRDTVVLNAAAALVADATLPGTSAGTLVERLVAGAGHAERALDDGAAAAVLERWRAAAAA</sequence>
<feature type="domain" description="Glycosyl transferase family 3 N-terminal" evidence="7">
    <location>
        <begin position="9"/>
        <end position="70"/>
    </location>
</feature>
<comment type="subunit">
    <text evidence="5">Homodimer.</text>
</comment>
<keyword evidence="3 5" id="KW-0822">Tryptophan biosynthesis</keyword>
<comment type="function">
    <text evidence="5">Catalyzes the transfer of the phosphoribosyl group of 5-phosphorylribose-1-pyrophosphate (PRPP) to anthranilate to yield N-(5'-phosphoribosyl)-anthranilate (PRA).</text>
</comment>
<comment type="catalytic activity">
    <reaction evidence="5">
        <text>N-(5-phospho-beta-D-ribosyl)anthranilate + diphosphate = 5-phospho-alpha-D-ribose 1-diphosphate + anthranilate</text>
        <dbReference type="Rhea" id="RHEA:11768"/>
        <dbReference type="ChEBI" id="CHEBI:16567"/>
        <dbReference type="ChEBI" id="CHEBI:18277"/>
        <dbReference type="ChEBI" id="CHEBI:33019"/>
        <dbReference type="ChEBI" id="CHEBI:58017"/>
        <dbReference type="EC" id="2.4.2.18"/>
    </reaction>
</comment>
<dbReference type="InterPro" id="IPR035902">
    <property type="entry name" value="Nuc_phospho_transferase"/>
</dbReference>
<feature type="binding site" evidence="5">
    <location>
        <position position="84"/>
    </location>
    <ligand>
        <name>anthranilate</name>
        <dbReference type="ChEBI" id="CHEBI:16567"/>
        <label>1</label>
    </ligand>
</feature>
<dbReference type="PANTHER" id="PTHR43285">
    <property type="entry name" value="ANTHRANILATE PHOSPHORIBOSYLTRANSFERASE"/>
    <property type="match status" value="1"/>
</dbReference>
<keyword evidence="9" id="KW-1185">Reference proteome</keyword>
<keyword evidence="5" id="KW-0460">Magnesium</keyword>
<dbReference type="GO" id="GO:0004048">
    <property type="term" value="F:anthranilate phosphoribosyltransferase activity"/>
    <property type="evidence" value="ECO:0007669"/>
    <property type="project" value="UniProtKB-EC"/>
</dbReference>
<feature type="binding site" evidence="5">
    <location>
        <position position="84"/>
    </location>
    <ligand>
        <name>5-phospho-alpha-D-ribose 1-diphosphate</name>
        <dbReference type="ChEBI" id="CHEBI:58017"/>
    </ligand>
</feature>
<feature type="domain" description="Glycosyl transferase family 3" evidence="6">
    <location>
        <begin position="78"/>
        <end position="336"/>
    </location>
</feature>
<evidence type="ECO:0000313" key="8">
    <source>
        <dbReference type="EMBL" id="QVI60988.1"/>
    </source>
</evidence>
<dbReference type="Gene3D" id="3.40.1030.10">
    <property type="entry name" value="Nucleoside phosphorylase/phosphoribosyltransferase catalytic domain"/>
    <property type="match status" value="1"/>
</dbReference>
<organism evidence="8 9">
    <name type="scientific">Cellulomonas wangleii</name>
    <dbReference type="NCBI Taxonomy" id="2816956"/>
    <lineage>
        <taxon>Bacteria</taxon>
        <taxon>Bacillati</taxon>
        <taxon>Actinomycetota</taxon>
        <taxon>Actinomycetes</taxon>
        <taxon>Micrococcales</taxon>
        <taxon>Cellulomonadaceae</taxon>
        <taxon>Cellulomonas</taxon>
    </lineage>
</organism>
<evidence type="ECO:0000256" key="5">
    <source>
        <dbReference type="HAMAP-Rule" id="MF_00211"/>
    </source>
</evidence>
<protein>
    <recommendedName>
        <fullName evidence="5">Anthranilate phosphoribosyltransferase</fullName>
        <ecNumber evidence="5">2.4.2.18</ecNumber>
    </recommendedName>
</protein>
<feature type="binding site" evidence="5">
    <location>
        <position position="230"/>
    </location>
    <ligand>
        <name>Mg(2+)</name>
        <dbReference type="ChEBI" id="CHEBI:18420"/>
        <label>2</label>
    </ligand>
</feature>